<dbReference type="EMBL" id="UYRT01105713">
    <property type="protein sequence ID" value="VDN44358.1"/>
    <property type="molecule type" value="Genomic_DNA"/>
</dbReference>
<dbReference type="Proteomes" id="UP000271098">
    <property type="component" value="Unassembled WGS sequence"/>
</dbReference>
<evidence type="ECO:0000313" key="1">
    <source>
        <dbReference type="EMBL" id="VDN44358.1"/>
    </source>
</evidence>
<proteinExistence type="predicted"/>
<sequence length="152" mass="17411">MKKTDSTPLEAAREWEMEMEREELEELASVLKSTNCSDVFEMDVTKIMRTLITVPNEGLMYENPKIKIKELSQRFAHFNYTYQYITKLSVKPDCTEQIPGRYIPHVVSLEQYGVDVEGSVMGDGAAPRFLLFIAKVSSSYLRLLNISTPYVS</sequence>
<dbReference type="AlphaFoldDB" id="A0A3P7P664"/>
<organism evidence="1 2">
    <name type="scientific">Gongylonema pulchrum</name>
    <dbReference type="NCBI Taxonomy" id="637853"/>
    <lineage>
        <taxon>Eukaryota</taxon>
        <taxon>Metazoa</taxon>
        <taxon>Ecdysozoa</taxon>
        <taxon>Nematoda</taxon>
        <taxon>Chromadorea</taxon>
        <taxon>Rhabditida</taxon>
        <taxon>Spirurina</taxon>
        <taxon>Spiruromorpha</taxon>
        <taxon>Spiruroidea</taxon>
        <taxon>Gongylonematidae</taxon>
        <taxon>Gongylonema</taxon>
    </lineage>
</organism>
<evidence type="ECO:0000313" key="2">
    <source>
        <dbReference type="Proteomes" id="UP000271098"/>
    </source>
</evidence>
<name>A0A3P7P664_9BILA</name>
<keyword evidence="2" id="KW-1185">Reference proteome</keyword>
<accession>A0A3P7P664</accession>
<protein>
    <submittedName>
        <fullName evidence="1">Uncharacterized protein</fullName>
    </submittedName>
</protein>
<gene>
    <name evidence="1" type="ORF">GPUH_LOCUS25561</name>
</gene>
<dbReference type="OrthoDB" id="5846212at2759"/>
<reference evidence="1 2" key="1">
    <citation type="submission" date="2018-11" db="EMBL/GenBank/DDBJ databases">
        <authorList>
            <consortium name="Pathogen Informatics"/>
        </authorList>
    </citation>
    <scope>NUCLEOTIDE SEQUENCE [LARGE SCALE GENOMIC DNA]</scope>
</reference>